<feature type="domain" description="Disease resistance N-terminal" evidence="8">
    <location>
        <begin position="6"/>
        <end position="92"/>
    </location>
</feature>
<dbReference type="InterPro" id="IPR032675">
    <property type="entry name" value="LRR_dom_sf"/>
</dbReference>
<evidence type="ECO:0000256" key="4">
    <source>
        <dbReference type="ARBA" id="ARBA00022741"/>
    </source>
</evidence>
<dbReference type="Pfam" id="PF23598">
    <property type="entry name" value="LRR_14"/>
    <property type="match status" value="1"/>
</dbReference>
<dbReference type="InterPro" id="IPR055414">
    <property type="entry name" value="LRR_R13L4/SHOC2-like"/>
</dbReference>
<dbReference type="AlphaFoldDB" id="A0A0E0KI29"/>
<organism evidence="11">
    <name type="scientific">Oryza punctata</name>
    <name type="common">Red rice</name>
    <dbReference type="NCBI Taxonomy" id="4537"/>
    <lineage>
        <taxon>Eukaryota</taxon>
        <taxon>Viridiplantae</taxon>
        <taxon>Streptophyta</taxon>
        <taxon>Embryophyta</taxon>
        <taxon>Tracheophyta</taxon>
        <taxon>Spermatophyta</taxon>
        <taxon>Magnoliopsida</taxon>
        <taxon>Liliopsida</taxon>
        <taxon>Poales</taxon>
        <taxon>Poaceae</taxon>
        <taxon>BOP clade</taxon>
        <taxon>Oryzoideae</taxon>
        <taxon>Oryzeae</taxon>
        <taxon>Oryzinae</taxon>
        <taxon>Oryza</taxon>
    </lineage>
</organism>
<evidence type="ECO:0000259" key="7">
    <source>
        <dbReference type="Pfam" id="PF00931"/>
    </source>
</evidence>
<dbReference type="GO" id="GO:0043531">
    <property type="term" value="F:ADP binding"/>
    <property type="evidence" value="ECO:0007669"/>
    <property type="project" value="InterPro"/>
</dbReference>
<dbReference type="SUPFAM" id="SSF52540">
    <property type="entry name" value="P-loop containing nucleoside triphosphate hydrolases"/>
    <property type="match status" value="1"/>
</dbReference>
<feature type="domain" description="Disease resistance R13L4/SHOC-2-like LRR" evidence="10">
    <location>
        <begin position="611"/>
        <end position="934"/>
    </location>
</feature>
<dbReference type="InterPro" id="IPR042197">
    <property type="entry name" value="Apaf_helical"/>
</dbReference>
<keyword evidence="12" id="KW-1185">Reference proteome</keyword>
<dbReference type="InterPro" id="IPR036388">
    <property type="entry name" value="WH-like_DNA-bd_sf"/>
</dbReference>
<feature type="domain" description="Disease resistance protein winged helix" evidence="9">
    <location>
        <begin position="450"/>
        <end position="520"/>
    </location>
</feature>
<dbReference type="OMA" id="HQAFRPF"/>
<reference evidence="11" key="2">
    <citation type="submission" date="2018-05" db="EMBL/GenBank/DDBJ databases">
        <title>OpunRS2 (Oryza punctata Reference Sequence Version 2).</title>
        <authorList>
            <person name="Zhang J."/>
            <person name="Kudrna D."/>
            <person name="Lee S."/>
            <person name="Talag J."/>
            <person name="Welchert J."/>
            <person name="Wing R.A."/>
        </authorList>
    </citation>
    <scope>NUCLEOTIDE SEQUENCE [LARGE SCALE GENOMIC DNA]</scope>
</reference>
<evidence type="ECO:0000256" key="1">
    <source>
        <dbReference type="ARBA" id="ARBA00008894"/>
    </source>
</evidence>
<evidence type="ECO:0000313" key="12">
    <source>
        <dbReference type="Proteomes" id="UP000026962"/>
    </source>
</evidence>
<keyword evidence="3" id="KW-0677">Repeat</keyword>
<dbReference type="PANTHER" id="PTHR23155:SF1205">
    <property type="entry name" value="DISEASE RESISTANCE PROTEIN RPM1"/>
    <property type="match status" value="1"/>
</dbReference>
<comment type="similarity">
    <text evidence="1">Belongs to the disease resistance NB-LRR family.</text>
</comment>
<keyword evidence="4" id="KW-0547">Nucleotide-binding</keyword>
<dbReference type="Gene3D" id="3.80.10.10">
    <property type="entry name" value="Ribonuclease Inhibitor"/>
    <property type="match status" value="2"/>
</dbReference>
<dbReference type="InterPro" id="IPR058922">
    <property type="entry name" value="WHD_DRP"/>
</dbReference>
<keyword evidence="6" id="KW-0175">Coiled coil</keyword>
<dbReference type="GO" id="GO:0042742">
    <property type="term" value="P:defense response to bacterium"/>
    <property type="evidence" value="ECO:0007669"/>
    <property type="project" value="UniProtKB-ARBA"/>
</dbReference>
<dbReference type="PANTHER" id="PTHR23155">
    <property type="entry name" value="DISEASE RESISTANCE PROTEIN RP"/>
    <property type="match status" value="1"/>
</dbReference>
<evidence type="ECO:0000256" key="5">
    <source>
        <dbReference type="ARBA" id="ARBA00022821"/>
    </source>
</evidence>
<dbReference type="InterPro" id="IPR041118">
    <property type="entry name" value="Rx_N"/>
</dbReference>
<dbReference type="Pfam" id="PF23559">
    <property type="entry name" value="WHD_DRP"/>
    <property type="match status" value="1"/>
</dbReference>
<dbReference type="HOGENOM" id="CLU_000837_25_4_1"/>
<evidence type="ECO:0000256" key="3">
    <source>
        <dbReference type="ARBA" id="ARBA00022737"/>
    </source>
</evidence>
<evidence type="ECO:0008006" key="13">
    <source>
        <dbReference type="Google" id="ProtNLM"/>
    </source>
</evidence>
<protein>
    <recommendedName>
        <fullName evidence="13">NB-ARC domain-containing protein</fullName>
    </recommendedName>
</protein>
<dbReference type="Proteomes" id="UP000026962">
    <property type="component" value="Chromosome 3"/>
</dbReference>
<dbReference type="InterPro" id="IPR044974">
    <property type="entry name" value="Disease_R_plants"/>
</dbReference>
<dbReference type="PRINTS" id="PR00364">
    <property type="entry name" value="DISEASERSIST"/>
</dbReference>
<proteinExistence type="inferred from homology"/>
<dbReference type="Pfam" id="PF18052">
    <property type="entry name" value="Rx_N"/>
    <property type="match status" value="1"/>
</dbReference>
<dbReference type="GO" id="GO:0009626">
    <property type="term" value="P:plant-type hypersensitive response"/>
    <property type="evidence" value="ECO:0007669"/>
    <property type="project" value="UniProtKB-ARBA"/>
</dbReference>
<dbReference type="InterPro" id="IPR027417">
    <property type="entry name" value="P-loop_NTPase"/>
</dbReference>
<evidence type="ECO:0000256" key="6">
    <source>
        <dbReference type="ARBA" id="ARBA00023054"/>
    </source>
</evidence>
<dbReference type="SUPFAM" id="SSF52058">
    <property type="entry name" value="L domain-like"/>
    <property type="match status" value="1"/>
</dbReference>
<dbReference type="CDD" id="cd14798">
    <property type="entry name" value="RX-CC_like"/>
    <property type="match status" value="1"/>
</dbReference>
<dbReference type="Pfam" id="PF00931">
    <property type="entry name" value="NB-ARC"/>
    <property type="match status" value="2"/>
</dbReference>
<dbReference type="eggNOG" id="KOG4658">
    <property type="taxonomic scope" value="Eukaryota"/>
</dbReference>
<dbReference type="Gene3D" id="3.40.50.300">
    <property type="entry name" value="P-loop containing nucleotide triphosphate hydrolases"/>
    <property type="match status" value="1"/>
</dbReference>
<keyword evidence="5" id="KW-0611">Plant defense</keyword>
<evidence type="ECO:0000259" key="8">
    <source>
        <dbReference type="Pfam" id="PF18052"/>
    </source>
</evidence>
<dbReference type="FunFam" id="1.10.10.10:FF:000322">
    <property type="entry name" value="Probable disease resistance protein At1g63360"/>
    <property type="match status" value="1"/>
</dbReference>
<evidence type="ECO:0000313" key="11">
    <source>
        <dbReference type="EnsemblPlants" id="OPUNC03G28670.1"/>
    </source>
</evidence>
<dbReference type="GO" id="GO:0002758">
    <property type="term" value="P:innate immune response-activating signaling pathway"/>
    <property type="evidence" value="ECO:0007669"/>
    <property type="project" value="UniProtKB-ARBA"/>
</dbReference>
<feature type="domain" description="NB-ARC" evidence="7">
    <location>
        <begin position="233"/>
        <end position="358"/>
    </location>
</feature>
<keyword evidence="2" id="KW-0433">Leucine-rich repeat</keyword>
<evidence type="ECO:0000259" key="10">
    <source>
        <dbReference type="Pfam" id="PF23598"/>
    </source>
</evidence>
<dbReference type="Gene3D" id="1.20.5.4130">
    <property type="match status" value="1"/>
</dbReference>
<dbReference type="Gramene" id="OPUNC03G28670.1">
    <property type="protein sequence ID" value="OPUNC03G28670.1"/>
    <property type="gene ID" value="OPUNC03G28670"/>
</dbReference>
<reference evidence="11" key="1">
    <citation type="submission" date="2015-04" db="UniProtKB">
        <authorList>
            <consortium name="EnsemblPlants"/>
        </authorList>
    </citation>
    <scope>IDENTIFICATION</scope>
</reference>
<feature type="domain" description="NB-ARC" evidence="7">
    <location>
        <begin position="171"/>
        <end position="216"/>
    </location>
</feature>
<sequence length="962" mass="109221">MAEGAFLSSLVDRLSATALSGITSLWGVKQQVDSLIHELQAVECFLKDADLREIRRQATSNNNWFWLHSLRDAAYDAEDLIENVELHEGRYHTLNPLLQPLNSYRFAKQINEIKSRFQSIIDGWAKNASMLRELRDMSSSSSSSSSVASAADSLWRRSSCHLGDDVVVGREDEVGMIVDRLLRCTAHREVVGIVGMGGIGKTTLASLVYNKVSAIQTGGTSLRPDSPKGTSSRSSVERYFDACAWVPVGQNADALGLLKITSAQIGVELNLTQVAAAKNAMFRFLQHKRYLIVLDDVWATETWLELSEAFPKSTNGSKILLTTRFKEIAVSADPSSLPYELDPLSEELSFKLFISKVFGLNHVDTTSCPPQLRDVGHQLSKKCGGLPLALVVLGGLLSGKEKQVVVWRNILKSMKWSNCEAGNQCLEILALSYNCLPYHMKLCFMYLGAFKEETEISVSKLIKLWIGDDFIPQQDGKTKEETANDYLHELIQRCLVQPLLSAHKQGFKRVRIHGLLCELARSEARESRFFYCENGDAVSRAEGKYYRRLALHTKFTAFHELSNSEKLRSLLIFPGVMESCVITVGHQAFRPFSRAFCHAFFLFSLWGFQHNILEQKTSMQYIRVLELEGHKRLACDLKSVQSNLNHLRYMSLRNTNLGEFPFPESNFPLLQTLDIRGTSIRKLPCIFETLDNLRHIYLNWMVSLDIRRLTNLQTLHGVIIHPNRQAERDLMALTNLRKLRFRTWWGVEYRPEFPNEFDFDRYNAQSGMENENRSLAKSLRQLGNLHSIFIMIPFATFQRITSDVVQAVTSHEQLHKLKLQGRVHRHLLLEDLHFSCIKSITLSGSWIASSPMESLGSLTTLCELKLKDNALWCSEVSCLQDSFPELRYLKISGLKKLKVFHVGNGSFPNLTRFSIHECTEFLSTVEVMEHTTRLQVLKIKEMPSVLPDVTDFCHSRNINLIS</sequence>
<dbReference type="EnsemblPlants" id="OPUNC03G28670.1">
    <property type="protein sequence ID" value="OPUNC03G28670.1"/>
    <property type="gene ID" value="OPUNC03G28670"/>
</dbReference>
<accession>A0A0E0KI29</accession>
<dbReference type="Gene3D" id="1.10.10.10">
    <property type="entry name" value="Winged helix-like DNA-binding domain superfamily/Winged helix DNA-binding domain"/>
    <property type="match status" value="1"/>
</dbReference>
<evidence type="ECO:0000259" key="9">
    <source>
        <dbReference type="Pfam" id="PF23559"/>
    </source>
</evidence>
<dbReference type="InterPro" id="IPR038005">
    <property type="entry name" value="RX-like_CC"/>
</dbReference>
<dbReference type="STRING" id="4537.A0A0E0KI29"/>
<evidence type="ECO:0000256" key="2">
    <source>
        <dbReference type="ARBA" id="ARBA00022614"/>
    </source>
</evidence>
<dbReference type="InterPro" id="IPR002182">
    <property type="entry name" value="NB-ARC"/>
</dbReference>
<dbReference type="Gene3D" id="1.10.8.430">
    <property type="entry name" value="Helical domain of apoptotic protease-activating factors"/>
    <property type="match status" value="1"/>
</dbReference>
<name>A0A0E0KI29_ORYPU</name>